<feature type="domain" description="Fe2OG dioxygenase" evidence="6">
    <location>
        <begin position="207"/>
        <end position="308"/>
    </location>
</feature>
<dbReference type="GO" id="GO:0044283">
    <property type="term" value="P:small molecule biosynthetic process"/>
    <property type="evidence" value="ECO:0007669"/>
    <property type="project" value="UniProtKB-ARBA"/>
</dbReference>
<evidence type="ECO:0000256" key="2">
    <source>
        <dbReference type="ARBA" id="ARBA00022723"/>
    </source>
</evidence>
<keyword evidence="4 5" id="KW-0408">Iron</keyword>
<dbReference type="SUPFAM" id="SSF51197">
    <property type="entry name" value="Clavaminate synthase-like"/>
    <property type="match status" value="1"/>
</dbReference>
<dbReference type="InterPro" id="IPR027443">
    <property type="entry name" value="IPNS-like_sf"/>
</dbReference>
<dbReference type="Pfam" id="PF14226">
    <property type="entry name" value="DIOX_N"/>
    <property type="match status" value="1"/>
</dbReference>
<evidence type="ECO:0000256" key="4">
    <source>
        <dbReference type="ARBA" id="ARBA00023004"/>
    </source>
</evidence>
<accession>A0A8H5TCI5</accession>
<dbReference type="OrthoDB" id="288590at2759"/>
<dbReference type="PANTHER" id="PTHR10209:SF881">
    <property type="entry name" value="FI07970P-RELATED"/>
    <property type="match status" value="1"/>
</dbReference>
<name>A0A8H5TCI5_FUSHE</name>
<dbReference type="AlphaFoldDB" id="A0A8H5TCI5"/>
<dbReference type="Proteomes" id="UP000567885">
    <property type="component" value="Unassembled WGS sequence"/>
</dbReference>
<dbReference type="InterPro" id="IPR044861">
    <property type="entry name" value="IPNS-like_FE2OG_OXY"/>
</dbReference>
<evidence type="ECO:0000313" key="7">
    <source>
        <dbReference type="EMBL" id="KAF5667092.1"/>
    </source>
</evidence>
<comment type="caution">
    <text evidence="7">The sequence shown here is derived from an EMBL/GenBank/DDBJ whole genome shotgun (WGS) entry which is preliminary data.</text>
</comment>
<dbReference type="Gene3D" id="2.60.120.330">
    <property type="entry name" value="B-lactam Antibiotic, Isopenicillin N Synthase, Chain"/>
    <property type="match status" value="1"/>
</dbReference>
<dbReference type="GO" id="GO:0016491">
    <property type="term" value="F:oxidoreductase activity"/>
    <property type="evidence" value="ECO:0007669"/>
    <property type="project" value="UniProtKB-KW"/>
</dbReference>
<proteinExistence type="inferred from homology"/>
<keyword evidence="3 5" id="KW-0560">Oxidoreductase</keyword>
<gene>
    <name evidence="7" type="ORF">FHETE_5795</name>
</gene>
<keyword evidence="2 5" id="KW-0479">Metal-binding</keyword>
<protein>
    <submittedName>
        <fullName evidence="7">2OG-Fe(II)oxygenase superfamily</fullName>
    </submittedName>
</protein>
<evidence type="ECO:0000256" key="3">
    <source>
        <dbReference type="ARBA" id="ARBA00023002"/>
    </source>
</evidence>
<dbReference type="PROSITE" id="PS51471">
    <property type="entry name" value="FE2OG_OXY"/>
    <property type="match status" value="1"/>
</dbReference>
<reference evidence="7 8" key="1">
    <citation type="submission" date="2020-05" db="EMBL/GenBank/DDBJ databases">
        <title>Identification and distribution of gene clusters putatively required for synthesis of sphingolipid metabolism inhibitors in phylogenetically diverse species of the filamentous fungus Fusarium.</title>
        <authorList>
            <person name="Kim H.-S."/>
            <person name="Busman M."/>
            <person name="Brown D.W."/>
            <person name="Divon H."/>
            <person name="Uhlig S."/>
            <person name="Proctor R.H."/>
        </authorList>
    </citation>
    <scope>NUCLEOTIDE SEQUENCE [LARGE SCALE GENOMIC DNA]</scope>
    <source>
        <strain evidence="7 8">NRRL 20693</strain>
    </source>
</reference>
<dbReference type="PANTHER" id="PTHR10209">
    <property type="entry name" value="OXIDOREDUCTASE, 2OG-FE II OXYGENASE FAMILY PROTEIN"/>
    <property type="match status" value="1"/>
</dbReference>
<evidence type="ECO:0000256" key="1">
    <source>
        <dbReference type="ARBA" id="ARBA00008056"/>
    </source>
</evidence>
<keyword evidence="8" id="KW-1185">Reference proteome</keyword>
<comment type="similarity">
    <text evidence="1 5">Belongs to the iron/ascorbate-dependent oxidoreductase family.</text>
</comment>
<evidence type="ECO:0000313" key="8">
    <source>
        <dbReference type="Proteomes" id="UP000567885"/>
    </source>
</evidence>
<dbReference type="InterPro" id="IPR026992">
    <property type="entry name" value="DIOX_N"/>
</dbReference>
<dbReference type="EMBL" id="JAAGWQ010000103">
    <property type="protein sequence ID" value="KAF5667092.1"/>
    <property type="molecule type" value="Genomic_DNA"/>
</dbReference>
<evidence type="ECO:0000256" key="5">
    <source>
        <dbReference type="RuleBase" id="RU003682"/>
    </source>
</evidence>
<dbReference type="InterPro" id="IPR005123">
    <property type="entry name" value="Oxoglu/Fe-dep_dioxygenase_dom"/>
</dbReference>
<evidence type="ECO:0000259" key="6">
    <source>
        <dbReference type="PROSITE" id="PS51471"/>
    </source>
</evidence>
<dbReference type="GO" id="GO:0046872">
    <property type="term" value="F:metal ion binding"/>
    <property type="evidence" value="ECO:0007669"/>
    <property type="project" value="UniProtKB-KW"/>
</dbReference>
<dbReference type="PRINTS" id="PR00682">
    <property type="entry name" value="IPNSYNTHASE"/>
</dbReference>
<sequence>MAPSAISTSTADTTRTVTLHNGKIFSFDSNESTDIDIIPIIDASKIWSEDLKDRQAIADEIRDASREIGFFYLINHKGVDSTYAAGAFDQAKRFFALPEERKMEVFTGLVPNEYVGFHPMECYNRNGWKHQDLSEAFNWAYDPAEDPDAVEDYEPSASIWPSDLPGFREGLYAYHSQLLRLARRLTRIFALALHMPETFFDEYIRKPEAGMRILRYPEQEHSADDQNGIGAHTDVECFTMVTQDSAGGLEVLSKSGRWVKAKPIAGSLVVNIADCFMRQTNDFFVSTVHRVVNKSGRERYSAPFFFGFDRSKLLEPVPTCVSETNPMKYPVMTGGEYYAWRTNKQKSTNKMNGDSEM</sequence>
<dbReference type="Pfam" id="PF03171">
    <property type="entry name" value="2OG-FeII_Oxy"/>
    <property type="match status" value="1"/>
</dbReference>
<organism evidence="7 8">
    <name type="scientific">Fusarium heterosporum</name>
    <dbReference type="NCBI Taxonomy" id="42747"/>
    <lineage>
        <taxon>Eukaryota</taxon>
        <taxon>Fungi</taxon>
        <taxon>Dikarya</taxon>
        <taxon>Ascomycota</taxon>
        <taxon>Pezizomycotina</taxon>
        <taxon>Sordariomycetes</taxon>
        <taxon>Hypocreomycetidae</taxon>
        <taxon>Hypocreales</taxon>
        <taxon>Nectriaceae</taxon>
        <taxon>Fusarium</taxon>
        <taxon>Fusarium heterosporum species complex</taxon>
    </lineage>
</organism>